<sequence length="1080" mass="120695">MINFSTSPLFLLLFFLLFHTRQYENNPTMSHLTLLISDTSCSMHQKTLHHLSTLDLTKSAMERLIHQSAAYPPLQPVASSSSSQQQSASGSGNKEDAANAQQMQPVQRRFLLSTCHGPIRGDLLKKIKSLQAWDLTTIELAIRDGLKEMNKWRVSKGVDRFGQGRWVGCAEASCVVVFTDRGKLTSLERGTSERLMVPMDAGGVVMQHQWCVEPFRWDQRIFGIVLGVPYYEEEHGRHSNGGDREDLSSSGNGGNGPDSDSSGGIQRCSSDSVLSPLCEVTGGTCVQVRNMKQLFEYVDHLVQNVMRHDCVVVNFDLWYQSATPARPGEEVRTHHQQVKSPHTSIYIHTKQNYWPIPESYFPTSKLTQIPPRHAHPNIIIQASSHSIDIPEGFPVDQYEIDSSCAVAQFLIQNKITQSGLYRCYVRNSGPPTQNGTSQNNAYGAPFGFVKAIIPNNGQQPPSAHFYVLPYNYPTLFKLLRELNLFHMQQQMPSLQWRHEFEKYCTQIPPYYVNILKSCVQLYYLKSPISSIVESLFPTHLDTSMSYALVTQITNMTKQEKHENEVQEAHDKKTQSGTTSSMSMAGSNQWDLFGGDNSSNTSQSGAESVEDTTDFRSLLLDSSATGSDTSSMASSDADALSSRAVSDIFSDSNRNVTDTSRGSIAQRLIDTKFSKKNPFDIHRSELLSQHEAMRCKLFGEDELSLTGASTSATRVLDPVLASKLAIARHSVPISQMGDYGAAAAKKYILRNPLSDDSVDHRFVNFGSPYAKKKKKSNKFLKNLSIDEADAAPQMQQQHSQKKQYAQRRERAQPKKKPKKPANGEDGAKGEQKSGDIQEGGASPQHHIPIISQGNELDMKEATPGTPLSPPVSPVTPDSVSSPQSPVVPHMVQHPISAPDVSPQMMSSHTAQPKRKKRPRGVERPKGPGSENKKRGDTSIQKPARKKVKLDHTTDAPQMQRSEVYREMIQIVPHILDLSDHFINSLFESIALKQSKEKNRDICEEIQTMIRTPLTPDQDILQRLAAVRGLEWKFSKMLIEELAEYAERFKKWDLNEKMLAYVEDLDARDDAAEHDVLSLENG</sequence>
<accession>A0A6U0K7Y6</accession>
<feature type="domain" description="Integrator complex subunit 6-like beta-barrel" evidence="3">
    <location>
        <begin position="347"/>
        <end position="483"/>
    </location>
</feature>
<dbReference type="PANTHER" id="PTHR12957">
    <property type="entry name" value="DEAD/H BOX POLYPEPTIDE 26/DICE1-RELATED"/>
    <property type="match status" value="1"/>
</dbReference>
<dbReference type="InterPro" id="IPR051113">
    <property type="entry name" value="Integrator_subunit6"/>
</dbReference>
<dbReference type="Pfam" id="PF25462">
    <property type="entry name" value="Beta-barrel_INTS6"/>
    <property type="match status" value="1"/>
</dbReference>
<dbReference type="AlphaFoldDB" id="A0A6U0K7Y6"/>
<feature type="region of interest" description="Disordered" evidence="1">
    <location>
        <begin position="235"/>
        <end position="266"/>
    </location>
</feature>
<feature type="compositionally biased region" description="Low complexity" evidence="1">
    <location>
        <begin position="873"/>
        <end position="887"/>
    </location>
</feature>
<feature type="compositionally biased region" description="Low complexity" evidence="1">
    <location>
        <begin position="78"/>
        <end position="92"/>
    </location>
</feature>
<feature type="signal peptide" evidence="2">
    <location>
        <begin position="1"/>
        <end position="23"/>
    </location>
</feature>
<feature type="compositionally biased region" description="Basic and acidic residues" evidence="1">
    <location>
        <begin position="820"/>
        <end position="834"/>
    </location>
</feature>
<evidence type="ECO:0000259" key="3">
    <source>
        <dbReference type="Pfam" id="PF25462"/>
    </source>
</evidence>
<organism evidence="4">
    <name type="scientific">Percolomonas cosmopolitus</name>
    <dbReference type="NCBI Taxonomy" id="63605"/>
    <lineage>
        <taxon>Eukaryota</taxon>
        <taxon>Discoba</taxon>
        <taxon>Heterolobosea</taxon>
        <taxon>Tetramitia</taxon>
        <taxon>Eutetramitia</taxon>
        <taxon>Percolomonadidae</taxon>
        <taxon>Percolomonas</taxon>
    </lineage>
</organism>
<feature type="compositionally biased region" description="Basic and acidic residues" evidence="1">
    <location>
        <begin position="918"/>
        <end position="935"/>
    </location>
</feature>
<feature type="region of interest" description="Disordered" evidence="1">
    <location>
        <begin position="787"/>
        <end position="959"/>
    </location>
</feature>
<dbReference type="GO" id="GO:0034472">
    <property type="term" value="P:snRNA 3'-end processing"/>
    <property type="evidence" value="ECO:0007669"/>
    <property type="project" value="TreeGrafter"/>
</dbReference>
<dbReference type="EMBL" id="HBGD01003242">
    <property type="protein sequence ID" value="CAD9079447.1"/>
    <property type="molecule type" value="Transcribed_RNA"/>
</dbReference>
<feature type="compositionally biased region" description="Basic and acidic residues" evidence="1">
    <location>
        <begin position="235"/>
        <end position="247"/>
    </location>
</feature>
<name>A0A6U0K7Y6_9EUKA</name>
<dbReference type="EMBL" id="HBGD01003243">
    <property type="protein sequence ID" value="CAD9079448.1"/>
    <property type="molecule type" value="Transcribed_RNA"/>
</dbReference>
<evidence type="ECO:0000313" key="4">
    <source>
        <dbReference type="EMBL" id="CAD9079447.1"/>
    </source>
</evidence>
<proteinExistence type="predicted"/>
<feature type="region of interest" description="Disordered" evidence="1">
    <location>
        <begin position="75"/>
        <end position="100"/>
    </location>
</feature>
<dbReference type="GO" id="GO:0032039">
    <property type="term" value="C:integrator complex"/>
    <property type="evidence" value="ECO:0007669"/>
    <property type="project" value="TreeGrafter"/>
</dbReference>
<evidence type="ECO:0000313" key="5">
    <source>
        <dbReference type="EMBL" id="CAD9079448.1"/>
    </source>
</evidence>
<keyword evidence="2" id="KW-0732">Signal</keyword>
<protein>
    <recommendedName>
        <fullName evidence="3">Integrator complex subunit 6-like beta-barrel domain-containing protein</fullName>
    </recommendedName>
</protein>
<feature type="chain" id="PRO_5036191834" description="Integrator complex subunit 6-like beta-barrel domain-containing protein" evidence="2">
    <location>
        <begin position="24"/>
        <end position="1080"/>
    </location>
</feature>
<dbReference type="PANTHER" id="PTHR12957:SF2">
    <property type="entry name" value="INTEGRATOR COMPLEX SUBUNIT 6"/>
    <property type="match status" value="1"/>
</dbReference>
<gene>
    <name evidence="4" type="ORF">PCOS0759_LOCUS2681</name>
    <name evidence="5" type="ORF">PCOS0759_LOCUS2682</name>
</gene>
<feature type="region of interest" description="Disordered" evidence="1">
    <location>
        <begin position="557"/>
        <end position="582"/>
    </location>
</feature>
<reference evidence="4" key="1">
    <citation type="submission" date="2021-01" db="EMBL/GenBank/DDBJ databases">
        <authorList>
            <person name="Corre E."/>
            <person name="Pelletier E."/>
            <person name="Niang G."/>
            <person name="Scheremetjew M."/>
            <person name="Finn R."/>
            <person name="Kale V."/>
            <person name="Holt S."/>
            <person name="Cochrane G."/>
            <person name="Meng A."/>
            <person name="Brown T."/>
            <person name="Cohen L."/>
        </authorList>
    </citation>
    <scope>NUCLEOTIDE SEQUENCE</scope>
    <source>
        <strain evidence="4">WS</strain>
    </source>
</reference>
<evidence type="ECO:0000256" key="2">
    <source>
        <dbReference type="SAM" id="SignalP"/>
    </source>
</evidence>
<evidence type="ECO:0000256" key="1">
    <source>
        <dbReference type="SAM" id="MobiDB-lite"/>
    </source>
</evidence>
<dbReference type="InterPro" id="IPR057413">
    <property type="entry name" value="Beta-barrel_INTS6"/>
</dbReference>
<feature type="compositionally biased region" description="Basic and acidic residues" evidence="1">
    <location>
        <begin position="557"/>
        <end position="573"/>
    </location>
</feature>